<organism evidence="15 16">
    <name type="scientific">Ziziphus jujuba var. spinosa</name>
    <dbReference type="NCBI Taxonomy" id="714518"/>
    <lineage>
        <taxon>Eukaryota</taxon>
        <taxon>Viridiplantae</taxon>
        <taxon>Streptophyta</taxon>
        <taxon>Embryophyta</taxon>
        <taxon>Tracheophyta</taxon>
        <taxon>Spermatophyta</taxon>
        <taxon>Magnoliopsida</taxon>
        <taxon>eudicotyledons</taxon>
        <taxon>Gunneridae</taxon>
        <taxon>Pentapetalae</taxon>
        <taxon>rosids</taxon>
        <taxon>fabids</taxon>
        <taxon>Rosales</taxon>
        <taxon>Rhamnaceae</taxon>
        <taxon>Paliureae</taxon>
        <taxon>Ziziphus</taxon>
    </lineage>
</organism>
<evidence type="ECO:0008006" key="17">
    <source>
        <dbReference type="Google" id="ProtNLM"/>
    </source>
</evidence>
<dbReference type="InterPro" id="IPR002401">
    <property type="entry name" value="Cyt_P450_E_grp-I"/>
</dbReference>
<dbReference type="GO" id="GO:0016132">
    <property type="term" value="P:brassinosteroid biosynthetic process"/>
    <property type="evidence" value="ECO:0007669"/>
    <property type="project" value="TreeGrafter"/>
</dbReference>
<keyword evidence="5 14" id="KW-0812">Transmembrane</keyword>
<dbReference type="OrthoDB" id="1372046at2759"/>
<keyword evidence="6 12" id="KW-0479">Metal-binding</keyword>
<comment type="cofactor">
    <cofactor evidence="1 12">
        <name>heme</name>
        <dbReference type="ChEBI" id="CHEBI:30413"/>
    </cofactor>
</comment>
<evidence type="ECO:0000256" key="11">
    <source>
        <dbReference type="ARBA" id="ARBA00023136"/>
    </source>
</evidence>
<evidence type="ECO:0000256" key="3">
    <source>
        <dbReference type="ARBA" id="ARBA00010617"/>
    </source>
</evidence>
<dbReference type="InterPro" id="IPR017972">
    <property type="entry name" value="Cyt_P450_CS"/>
</dbReference>
<dbReference type="GO" id="GO:0010268">
    <property type="term" value="P:brassinosteroid homeostasis"/>
    <property type="evidence" value="ECO:0007669"/>
    <property type="project" value="TreeGrafter"/>
</dbReference>
<evidence type="ECO:0000256" key="5">
    <source>
        <dbReference type="ARBA" id="ARBA00022692"/>
    </source>
</evidence>
<dbReference type="GO" id="GO:0016020">
    <property type="term" value="C:membrane"/>
    <property type="evidence" value="ECO:0007669"/>
    <property type="project" value="UniProtKB-SubCell"/>
</dbReference>
<dbReference type="Pfam" id="PF00067">
    <property type="entry name" value="p450"/>
    <property type="match status" value="1"/>
</dbReference>
<dbReference type="PRINTS" id="PR00463">
    <property type="entry name" value="EP450I"/>
</dbReference>
<evidence type="ECO:0000256" key="6">
    <source>
        <dbReference type="ARBA" id="ARBA00022723"/>
    </source>
</evidence>
<keyword evidence="10 13" id="KW-0503">Monooxygenase</keyword>
<evidence type="ECO:0000256" key="13">
    <source>
        <dbReference type="RuleBase" id="RU000461"/>
    </source>
</evidence>
<feature type="transmembrane region" description="Helical" evidence="14">
    <location>
        <begin position="283"/>
        <end position="310"/>
    </location>
</feature>
<dbReference type="AlphaFoldDB" id="A0A978UTS7"/>
<feature type="binding site" description="axial binding residue" evidence="12">
    <location>
        <position position="436"/>
    </location>
    <ligand>
        <name>heme</name>
        <dbReference type="ChEBI" id="CHEBI:30413"/>
    </ligand>
    <ligandPart>
        <name>Fe</name>
        <dbReference type="ChEBI" id="CHEBI:18248"/>
    </ligandPart>
</feature>
<sequence>MSTLIGIMCIVALLAICISHYWIMIRWRNPKFSNKNKKILPPGSMGLPFIGETLHLIIPSYSLDLHPFIKTRILRYGTIFRTSLVGRPVVISADPEFNNYILLQEGKLVELYYLDTFSNIFKQTGDDQFRPNAAGLVHKYVRSIFLSHFGAEILKTKLLNQIEEFVERTLFSWSNQASVEVKRAASEMVLNFSAKQIFSYDAEKAPFDLSEKYMKIIDGLMSFPLNVPGTAYHKCSKDKEKVTNMIRDMLKHRQNSPRKGHEGDFLDQIISDMDKEEFLTEDFIVQLVFGVLFATFESVSVIVALAFQLLSEHPSALQELTAEHEAILEKRENTNSFLTWDEYKSMTFTLQVINETLRLGNVAPGLLRRALKDIPVKGKGFTIPADWTIMVVTSALHMSPNAFEDPLEFNPWRWKDLEQHVIIKNFMPFGGGMRQCAGAEYSRVFLSTFFHVLLTKYRWTKIKGGEIARSPILGFGKGIHIKFTNKHKIMVH</sequence>
<protein>
    <recommendedName>
        <fullName evidence="17">Cytochrome P450 87A3-like</fullName>
    </recommendedName>
</protein>
<evidence type="ECO:0000256" key="14">
    <source>
        <dbReference type="SAM" id="Phobius"/>
    </source>
</evidence>
<dbReference type="InterPro" id="IPR001128">
    <property type="entry name" value="Cyt_P450"/>
</dbReference>
<dbReference type="InterPro" id="IPR036396">
    <property type="entry name" value="Cyt_P450_sf"/>
</dbReference>
<evidence type="ECO:0000256" key="9">
    <source>
        <dbReference type="ARBA" id="ARBA00023004"/>
    </source>
</evidence>
<dbReference type="SUPFAM" id="SSF48264">
    <property type="entry name" value="Cytochrome P450"/>
    <property type="match status" value="1"/>
</dbReference>
<feature type="transmembrane region" description="Helical" evidence="14">
    <location>
        <begin position="6"/>
        <end position="25"/>
    </location>
</feature>
<evidence type="ECO:0000256" key="10">
    <source>
        <dbReference type="ARBA" id="ARBA00023033"/>
    </source>
</evidence>
<dbReference type="Proteomes" id="UP000813462">
    <property type="component" value="Unassembled WGS sequence"/>
</dbReference>
<dbReference type="GO" id="GO:0004497">
    <property type="term" value="F:monooxygenase activity"/>
    <property type="evidence" value="ECO:0007669"/>
    <property type="project" value="UniProtKB-KW"/>
</dbReference>
<name>A0A978UTS7_ZIZJJ</name>
<dbReference type="PANTHER" id="PTHR24286:SF305">
    <property type="entry name" value="CYTOCHROME P450 708A2"/>
    <property type="match status" value="1"/>
</dbReference>
<comment type="caution">
    <text evidence="15">The sequence shown here is derived from an EMBL/GenBank/DDBJ whole genome shotgun (WGS) entry which is preliminary data.</text>
</comment>
<evidence type="ECO:0000256" key="2">
    <source>
        <dbReference type="ARBA" id="ARBA00004167"/>
    </source>
</evidence>
<keyword evidence="7 14" id="KW-1133">Transmembrane helix</keyword>
<comment type="subcellular location">
    <subcellularLocation>
        <location evidence="2">Membrane</location>
        <topology evidence="2">Single-pass membrane protein</topology>
    </subcellularLocation>
</comment>
<evidence type="ECO:0000313" key="16">
    <source>
        <dbReference type="Proteomes" id="UP000813462"/>
    </source>
</evidence>
<dbReference type="PANTHER" id="PTHR24286">
    <property type="entry name" value="CYTOCHROME P450 26"/>
    <property type="match status" value="1"/>
</dbReference>
<accession>A0A978UTS7</accession>
<evidence type="ECO:0000256" key="12">
    <source>
        <dbReference type="PIRSR" id="PIRSR602401-1"/>
    </source>
</evidence>
<dbReference type="GO" id="GO:0020037">
    <property type="term" value="F:heme binding"/>
    <property type="evidence" value="ECO:0007669"/>
    <property type="project" value="InterPro"/>
</dbReference>
<evidence type="ECO:0000256" key="4">
    <source>
        <dbReference type="ARBA" id="ARBA00022617"/>
    </source>
</evidence>
<dbReference type="GO" id="GO:0005506">
    <property type="term" value="F:iron ion binding"/>
    <property type="evidence" value="ECO:0007669"/>
    <property type="project" value="InterPro"/>
</dbReference>
<keyword evidence="11 14" id="KW-0472">Membrane</keyword>
<dbReference type="EMBL" id="JAEACU010000009">
    <property type="protein sequence ID" value="KAH7518277.1"/>
    <property type="molecule type" value="Genomic_DNA"/>
</dbReference>
<dbReference type="CDD" id="cd11043">
    <property type="entry name" value="CYP90-like"/>
    <property type="match status" value="1"/>
</dbReference>
<dbReference type="PRINTS" id="PR00385">
    <property type="entry name" value="P450"/>
</dbReference>
<dbReference type="PROSITE" id="PS00086">
    <property type="entry name" value="CYTOCHROME_P450"/>
    <property type="match status" value="1"/>
</dbReference>
<evidence type="ECO:0000313" key="15">
    <source>
        <dbReference type="EMBL" id="KAH7518277.1"/>
    </source>
</evidence>
<comment type="similarity">
    <text evidence="3 13">Belongs to the cytochrome P450 family.</text>
</comment>
<evidence type="ECO:0000256" key="7">
    <source>
        <dbReference type="ARBA" id="ARBA00022989"/>
    </source>
</evidence>
<keyword evidence="9 12" id="KW-0408">Iron</keyword>
<keyword evidence="8 13" id="KW-0560">Oxidoreductase</keyword>
<reference evidence="15" key="1">
    <citation type="journal article" date="2021" name="Front. Plant Sci.">
        <title>Chromosome-Scale Genome Assembly for Chinese Sour Jujube and Insights Into Its Genome Evolution and Domestication Signature.</title>
        <authorList>
            <person name="Shen L.-Y."/>
            <person name="Luo H."/>
            <person name="Wang X.-L."/>
            <person name="Wang X.-M."/>
            <person name="Qiu X.-J."/>
            <person name="Liu H."/>
            <person name="Zhou S.-S."/>
            <person name="Jia K.-H."/>
            <person name="Nie S."/>
            <person name="Bao Y.-T."/>
            <person name="Zhang R.-G."/>
            <person name="Yun Q.-Z."/>
            <person name="Chai Y.-H."/>
            <person name="Lu J.-Y."/>
            <person name="Li Y."/>
            <person name="Zhao S.-W."/>
            <person name="Mao J.-F."/>
            <person name="Jia S.-G."/>
            <person name="Mao Y.-M."/>
        </authorList>
    </citation>
    <scope>NUCLEOTIDE SEQUENCE</scope>
    <source>
        <strain evidence="15">AT0</strain>
        <tissue evidence="15">Leaf</tissue>
    </source>
</reference>
<gene>
    <name evidence="15" type="ORF">FEM48_Zijuj09G0154400</name>
</gene>
<dbReference type="GO" id="GO:0016705">
    <property type="term" value="F:oxidoreductase activity, acting on paired donors, with incorporation or reduction of molecular oxygen"/>
    <property type="evidence" value="ECO:0007669"/>
    <property type="project" value="InterPro"/>
</dbReference>
<proteinExistence type="inferred from homology"/>
<dbReference type="GO" id="GO:0016125">
    <property type="term" value="P:sterol metabolic process"/>
    <property type="evidence" value="ECO:0007669"/>
    <property type="project" value="TreeGrafter"/>
</dbReference>
<keyword evidence="4 12" id="KW-0349">Heme</keyword>
<evidence type="ECO:0000256" key="1">
    <source>
        <dbReference type="ARBA" id="ARBA00001971"/>
    </source>
</evidence>
<evidence type="ECO:0000256" key="8">
    <source>
        <dbReference type="ARBA" id="ARBA00023002"/>
    </source>
</evidence>
<dbReference type="Gene3D" id="1.10.630.10">
    <property type="entry name" value="Cytochrome P450"/>
    <property type="match status" value="1"/>
</dbReference>
<dbReference type="FunFam" id="1.10.630.10:FF:000020">
    <property type="entry name" value="Cytochrome P450 family protein"/>
    <property type="match status" value="1"/>
</dbReference>